<dbReference type="PANTHER" id="PTHR47891">
    <property type="entry name" value="TRANSPORTER-RELATED"/>
    <property type="match status" value="1"/>
</dbReference>
<evidence type="ECO:0000256" key="1">
    <source>
        <dbReference type="ARBA" id="ARBA00004141"/>
    </source>
</evidence>
<dbReference type="Gene3D" id="1.20.58.340">
    <property type="entry name" value="Magnesium transport protein CorA, transmembrane region"/>
    <property type="match status" value="1"/>
</dbReference>
<evidence type="ECO:0000313" key="6">
    <source>
        <dbReference type="EMBL" id="MDN7023452.1"/>
    </source>
</evidence>
<dbReference type="SUPFAM" id="SSF144083">
    <property type="entry name" value="Magnesium transport protein CorA, transmembrane region"/>
    <property type="match status" value="1"/>
</dbReference>
<gene>
    <name evidence="6" type="ORF">FGU65_00805</name>
</gene>
<comment type="subcellular location">
    <subcellularLocation>
        <location evidence="1">Membrane</location>
        <topology evidence="1">Multi-pass membrane protein</topology>
    </subcellularLocation>
</comment>
<keyword evidence="2 5" id="KW-0812">Transmembrane</keyword>
<dbReference type="InterPro" id="IPR047199">
    <property type="entry name" value="CorA-like"/>
</dbReference>
<dbReference type="Proteomes" id="UP001168338">
    <property type="component" value="Unassembled WGS sequence"/>
</dbReference>
<reference evidence="6" key="1">
    <citation type="submission" date="2019-05" db="EMBL/GenBank/DDBJ databases">
        <title>Methanoculleus sp. FWC-SCC1, a methanogenic archaeon isolated from deep marine cold seep.</title>
        <authorList>
            <person name="Chen Y.-W."/>
            <person name="Chen S.-C."/>
            <person name="Teng N.-H."/>
            <person name="Lai M.-C."/>
        </authorList>
    </citation>
    <scope>NUCLEOTIDE SEQUENCE</scope>
    <source>
        <strain evidence="6">FWC-SCC1</strain>
    </source>
</reference>
<feature type="transmembrane region" description="Helical" evidence="5">
    <location>
        <begin position="19"/>
        <end position="38"/>
    </location>
</feature>
<dbReference type="PANTHER" id="PTHR47891:SF2">
    <property type="entry name" value="MAGNESIUM AND COBALT TRANSPORTER"/>
    <property type="match status" value="1"/>
</dbReference>
<proteinExistence type="predicted"/>
<dbReference type="InterPro" id="IPR002523">
    <property type="entry name" value="MgTranspt_CorA/ZnTranspt_ZntB"/>
</dbReference>
<keyword evidence="7" id="KW-1185">Reference proteome</keyword>
<dbReference type="InterPro" id="IPR045863">
    <property type="entry name" value="CorA_TM1_TM2"/>
</dbReference>
<keyword evidence="4 5" id="KW-0472">Membrane</keyword>
<comment type="caution">
    <text evidence="6">The sequence shown here is derived from an EMBL/GenBank/DDBJ whole genome shotgun (WGS) entry which is preliminary data.</text>
</comment>
<accession>A0ABT8M688</accession>
<protein>
    <submittedName>
        <fullName evidence="6">Uncharacterized protein</fullName>
    </submittedName>
</protein>
<organism evidence="6 7">
    <name type="scientific">Methanoculleus frigidifontis</name>
    <dbReference type="NCBI Taxonomy" id="2584085"/>
    <lineage>
        <taxon>Archaea</taxon>
        <taxon>Methanobacteriati</taxon>
        <taxon>Methanobacteriota</taxon>
        <taxon>Stenosarchaea group</taxon>
        <taxon>Methanomicrobia</taxon>
        <taxon>Methanomicrobiales</taxon>
        <taxon>Methanomicrobiaceae</taxon>
        <taxon>Methanoculleus</taxon>
    </lineage>
</organism>
<evidence type="ECO:0000256" key="2">
    <source>
        <dbReference type="ARBA" id="ARBA00022692"/>
    </source>
</evidence>
<dbReference type="EMBL" id="VCYH01000001">
    <property type="protein sequence ID" value="MDN7023452.1"/>
    <property type="molecule type" value="Genomic_DNA"/>
</dbReference>
<name>A0ABT8M688_9EURY</name>
<dbReference type="Pfam" id="PF01544">
    <property type="entry name" value="CorA"/>
    <property type="match status" value="1"/>
</dbReference>
<sequence>MPEGVPSIVSLNLNQLVKVLIEITIALTIPAIIGGAWGTNVEHPLKGLPYTFWILIGLMVVTALATFVLLRTAEVIHHARWRR</sequence>
<evidence type="ECO:0000256" key="4">
    <source>
        <dbReference type="ARBA" id="ARBA00023136"/>
    </source>
</evidence>
<evidence type="ECO:0000256" key="5">
    <source>
        <dbReference type="SAM" id="Phobius"/>
    </source>
</evidence>
<evidence type="ECO:0000256" key="3">
    <source>
        <dbReference type="ARBA" id="ARBA00022989"/>
    </source>
</evidence>
<evidence type="ECO:0000313" key="7">
    <source>
        <dbReference type="Proteomes" id="UP001168338"/>
    </source>
</evidence>
<feature type="transmembrane region" description="Helical" evidence="5">
    <location>
        <begin position="50"/>
        <end position="73"/>
    </location>
</feature>
<keyword evidence="3 5" id="KW-1133">Transmembrane helix</keyword>